<dbReference type="Pfam" id="PF00579">
    <property type="entry name" value="tRNA-synt_1b"/>
    <property type="match status" value="1"/>
</dbReference>
<dbReference type="PANTHER" id="PTHR43766">
    <property type="entry name" value="TRYPTOPHAN--TRNA LIGASE, MITOCHONDRIAL"/>
    <property type="match status" value="1"/>
</dbReference>
<feature type="binding site" evidence="8">
    <location>
        <begin position="12"/>
        <end position="14"/>
    </location>
    <ligand>
        <name>ATP</name>
        <dbReference type="ChEBI" id="CHEBI:30616"/>
    </ligand>
</feature>
<dbReference type="EC" id="6.1.1.2" evidence="8"/>
<evidence type="ECO:0000256" key="7">
    <source>
        <dbReference type="ARBA" id="ARBA00049929"/>
    </source>
</evidence>
<dbReference type="EMBL" id="PISP01000001">
    <property type="protein sequence ID" value="PKD44590.1"/>
    <property type="molecule type" value="Genomic_DNA"/>
</dbReference>
<feature type="short sequence motif" description="'HIGH' region" evidence="8">
    <location>
        <begin position="13"/>
        <end position="21"/>
    </location>
</feature>
<dbReference type="Proteomes" id="UP000233398">
    <property type="component" value="Unassembled WGS sequence"/>
</dbReference>
<proteinExistence type="inferred from homology"/>
<dbReference type="HAMAP" id="MF_00140_B">
    <property type="entry name" value="Trp_tRNA_synth_B"/>
    <property type="match status" value="1"/>
</dbReference>
<evidence type="ECO:0000256" key="8">
    <source>
        <dbReference type="HAMAP-Rule" id="MF_00140"/>
    </source>
</evidence>
<feature type="binding site" evidence="8">
    <location>
        <begin position="194"/>
        <end position="198"/>
    </location>
    <ligand>
        <name>ATP</name>
        <dbReference type="ChEBI" id="CHEBI:30616"/>
    </ligand>
</feature>
<evidence type="ECO:0000256" key="2">
    <source>
        <dbReference type="ARBA" id="ARBA00022598"/>
    </source>
</evidence>
<keyword evidence="5 8" id="KW-0648">Protein biosynthesis</keyword>
<dbReference type="PANTHER" id="PTHR43766:SF1">
    <property type="entry name" value="TRYPTOPHAN--TRNA LIGASE, MITOCHONDRIAL"/>
    <property type="match status" value="1"/>
</dbReference>
<dbReference type="InterPro" id="IPR002306">
    <property type="entry name" value="Trp-tRNA-ligase"/>
</dbReference>
<evidence type="ECO:0000256" key="9">
    <source>
        <dbReference type="RuleBase" id="RU363036"/>
    </source>
</evidence>
<dbReference type="InterPro" id="IPR050203">
    <property type="entry name" value="Trp-tRNA_synthetase"/>
</dbReference>
<dbReference type="OrthoDB" id="9801042at2"/>
<dbReference type="AlphaFoldDB" id="A0A2N0VK82"/>
<dbReference type="RefSeq" id="WP_101071882.1">
    <property type="nucleotide sequence ID" value="NZ_PISP01000001.1"/>
</dbReference>
<feature type="binding site" evidence="8">
    <location>
        <position position="135"/>
    </location>
    <ligand>
        <name>L-tryptophan</name>
        <dbReference type="ChEBI" id="CHEBI:57912"/>
    </ligand>
</feature>
<gene>
    <name evidence="8 10" type="primary">trpS</name>
    <name evidence="10" type="ORF">CWD77_03765</name>
</gene>
<evidence type="ECO:0000256" key="1">
    <source>
        <dbReference type="ARBA" id="ARBA00005594"/>
    </source>
</evidence>
<dbReference type="PROSITE" id="PS00178">
    <property type="entry name" value="AA_TRNA_LIGASE_I"/>
    <property type="match status" value="1"/>
</dbReference>
<comment type="catalytic activity">
    <reaction evidence="7 8">
        <text>tRNA(Trp) + L-tryptophan + ATP = L-tryptophyl-tRNA(Trp) + AMP + diphosphate + H(+)</text>
        <dbReference type="Rhea" id="RHEA:24080"/>
        <dbReference type="Rhea" id="RHEA-COMP:9671"/>
        <dbReference type="Rhea" id="RHEA-COMP:9705"/>
        <dbReference type="ChEBI" id="CHEBI:15378"/>
        <dbReference type="ChEBI" id="CHEBI:30616"/>
        <dbReference type="ChEBI" id="CHEBI:33019"/>
        <dbReference type="ChEBI" id="CHEBI:57912"/>
        <dbReference type="ChEBI" id="CHEBI:78442"/>
        <dbReference type="ChEBI" id="CHEBI:78535"/>
        <dbReference type="ChEBI" id="CHEBI:456215"/>
        <dbReference type="EC" id="6.1.1.2"/>
    </reaction>
</comment>
<dbReference type="InterPro" id="IPR002305">
    <property type="entry name" value="aa-tRNA-synth_Ic"/>
</dbReference>
<evidence type="ECO:0000313" key="11">
    <source>
        <dbReference type="Proteomes" id="UP000233398"/>
    </source>
</evidence>
<organism evidence="10 11">
    <name type="scientific">Rhodohalobacter barkolensis</name>
    <dbReference type="NCBI Taxonomy" id="2053187"/>
    <lineage>
        <taxon>Bacteria</taxon>
        <taxon>Pseudomonadati</taxon>
        <taxon>Balneolota</taxon>
        <taxon>Balneolia</taxon>
        <taxon>Balneolales</taxon>
        <taxon>Balneolaceae</taxon>
        <taxon>Rhodohalobacter</taxon>
    </lineage>
</organism>
<comment type="subunit">
    <text evidence="8">Homodimer.</text>
</comment>
<keyword evidence="4 8" id="KW-0067">ATP-binding</keyword>
<dbReference type="InterPro" id="IPR024109">
    <property type="entry name" value="Trp-tRNA-ligase_bac-type"/>
</dbReference>
<evidence type="ECO:0000313" key="10">
    <source>
        <dbReference type="EMBL" id="PKD44590.1"/>
    </source>
</evidence>
<comment type="similarity">
    <text evidence="1 8 9">Belongs to the class-I aminoacyl-tRNA synthetase family.</text>
</comment>
<keyword evidence="8" id="KW-0963">Cytoplasm</keyword>
<evidence type="ECO:0000256" key="6">
    <source>
        <dbReference type="ARBA" id="ARBA00023146"/>
    </source>
</evidence>
<dbReference type="FunFam" id="1.10.240.10:FF:000005">
    <property type="entry name" value="Tryptophan--tRNA ligase"/>
    <property type="match status" value="1"/>
</dbReference>
<keyword evidence="2 8" id="KW-0436">Ligase</keyword>
<dbReference type="GO" id="GO:0005524">
    <property type="term" value="F:ATP binding"/>
    <property type="evidence" value="ECO:0007669"/>
    <property type="project" value="UniProtKB-UniRule"/>
</dbReference>
<evidence type="ECO:0000256" key="5">
    <source>
        <dbReference type="ARBA" id="ARBA00022917"/>
    </source>
</evidence>
<accession>A0A2N0VK82</accession>
<reference evidence="10 11" key="1">
    <citation type="submission" date="2017-11" db="EMBL/GenBank/DDBJ databases">
        <title>Rhodohalobacter 15182 sp. nov., isolated from a salt lake.</title>
        <authorList>
            <person name="Han S."/>
        </authorList>
    </citation>
    <scope>NUCLEOTIDE SEQUENCE [LARGE SCALE GENOMIC DNA]</scope>
    <source>
        <strain evidence="10 11">15182</strain>
    </source>
</reference>
<dbReference type="InterPro" id="IPR014729">
    <property type="entry name" value="Rossmann-like_a/b/a_fold"/>
</dbReference>
<feature type="binding site" evidence="8">
    <location>
        <position position="187"/>
    </location>
    <ligand>
        <name>ATP</name>
        <dbReference type="ChEBI" id="CHEBI:30616"/>
    </ligand>
</feature>
<evidence type="ECO:0000256" key="3">
    <source>
        <dbReference type="ARBA" id="ARBA00022741"/>
    </source>
</evidence>
<comment type="caution">
    <text evidence="10">The sequence shown here is derived from an EMBL/GenBank/DDBJ whole genome shotgun (WGS) entry which is preliminary data.</text>
</comment>
<evidence type="ECO:0000256" key="4">
    <source>
        <dbReference type="ARBA" id="ARBA00022840"/>
    </source>
</evidence>
<dbReference type="SUPFAM" id="SSF52374">
    <property type="entry name" value="Nucleotidylyl transferase"/>
    <property type="match status" value="1"/>
</dbReference>
<dbReference type="GO" id="GO:0005829">
    <property type="term" value="C:cytosol"/>
    <property type="evidence" value="ECO:0007669"/>
    <property type="project" value="TreeGrafter"/>
</dbReference>
<dbReference type="PRINTS" id="PR01039">
    <property type="entry name" value="TRNASYNTHTRP"/>
</dbReference>
<dbReference type="Gene3D" id="3.40.50.620">
    <property type="entry name" value="HUPs"/>
    <property type="match status" value="1"/>
</dbReference>
<feature type="binding site" evidence="8">
    <location>
        <begin position="20"/>
        <end position="21"/>
    </location>
    <ligand>
        <name>ATP</name>
        <dbReference type="ChEBI" id="CHEBI:30616"/>
    </ligand>
</feature>
<dbReference type="NCBIfam" id="TIGR00233">
    <property type="entry name" value="trpS"/>
    <property type="match status" value="1"/>
</dbReference>
<keyword evidence="11" id="KW-1185">Reference proteome</keyword>
<sequence>MTKKKTILSGIQPSGKLHIGNYFGAMRQHIKMQEEGDAFYFLANYHSLTSLNDGDLLKEYTTDVVLDYLALGLDPDKCTFFAQSDVPQTTELAWILGCLTPVSLMEKGVSYKDKIANGLSPNIGLFSYPILQAADILIYHSNLVPVGEDQKQNIEISRDLAGKLNRAYDEELLRIPEEYIVKSVATVPGIDGRKMSKSYDNTINIFAEGKDLKKRVMAIQTDSTALEDPKDPETCNVYSLIKLFADKDKQKEVADKYRAGGYGYGHAKKELLGLIEEYFADARSKRKELANDMSYVNDVLREGGIKARERAEEVMEPIRSATGLFRSFQYP</sequence>
<dbReference type="GO" id="GO:0004830">
    <property type="term" value="F:tryptophan-tRNA ligase activity"/>
    <property type="evidence" value="ECO:0007669"/>
    <property type="project" value="UniProtKB-UniRule"/>
</dbReference>
<dbReference type="CDD" id="cd00806">
    <property type="entry name" value="TrpRS_core"/>
    <property type="match status" value="1"/>
</dbReference>
<dbReference type="Gene3D" id="1.10.240.10">
    <property type="entry name" value="Tyrosyl-Transfer RNA Synthetase"/>
    <property type="match status" value="1"/>
</dbReference>
<keyword evidence="6 8" id="KW-0030">Aminoacyl-tRNA synthetase</keyword>
<comment type="subcellular location">
    <subcellularLocation>
        <location evidence="8">Cytoplasm</location>
    </subcellularLocation>
</comment>
<dbReference type="InterPro" id="IPR001412">
    <property type="entry name" value="aa-tRNA-synth_I_CS"/>
</dbReference>
<feature type="short sequence motif" description="'KMSKS' region" evidence="8">
    <location>
        <begin position="194"/>
        <end position="198"/>
    </location>
</feature>
<name>A0A2N0VK82_9BACT</name>
<feature type="binding site" evidence="8">
    <location>
        <begin position="147"/>
        <end position="149"/>
    </location>
    <ligand>
        <name>ATP</name>
        <dbReference type="ChEBI" id="CHEBI:30616"/>
    </ligand>
</feature>
<dbReference type="GO" id="GO:0006436">
    <property type="term" value="P:tryptophanyl-tRNA aminoacylation"/>
    <property type="evidence" value="ECO:0007669"/>
    <property type="project" value="UniProtKB-UniRule"/>
</dbReference>
<comment type="function">
    <text evidence="8">Catalyzes the attachment of tryptophan to tRNA(Trp).</text>
</comment>
<protein>
    <recommendedName>
        <fullName evidence="8">Tryptophan--tRNA ligase</fullName>
        <ecNumber evidence="8">6.1.1.2</ecNumber>
    </recommendedName>
    <alternativeName>
        <fullName evidence="8">Tryptophanyl-tRNA synthetase</fullName>
        <shortName evidence="8">TrpRS</shortName>
    </alternativeName>
</protein>
<keyword evidence="3 8" id="KW-0547">Nucleotide-binding</keyword>